<dbReference type="EMBL" id="CP000851">
    <property type="protein sequence ID" value="ABV88081.1"/>
    <property type="molecule type" value="Genomic_DNA"/>
</dbReference>
<dbReference type="InterPro" id="IPR023534">
    <property type="entry name" value="Rof/RNase_P-like"/>
</dbReference>
<dbReference type="Proteomes" id="UP000002608">
    <property type="component" value="Chromosome"/>
</dbReference>
<dbReference type="OrthoDB" id="5344363at2"/>
<proteinExistence type="predicted"/>
<accession>A8H694</accession>
<reference evidence="1 2" key="1">
    <citation type="submission" date="2007-10" db="EMBL/GenBank/DDBJ databases">
        <title>Complete sequence of Shewanella pealeana ATCC 700345.</title>
        <authorList>
            <consortium name="US DOE Joint Genome Institute"/>
            <person name="Copeland A."/>
            <person name="Lucas S."/>
            <person name="Lapidus A."/>
            <person name="Barry K."/>
            <person name="Glavina del Rio T."/>
            <person name="Dalin E."/>
            <person name="Tice H."/>
            <person name="Pitluck S."/>
            <person name="Chertkov O."/>
            <person name="Brettin T."/>
            <person name="Bruce D."/>
            <person name="Detter J.C."/>
            <person name="Han C."/>
            <person name="Schmutz J."/>
            <person name="Larimer F."/>
            <person name="Land M."/>
            <person name="Hauser L."/>
            <person name="Kyrpides N."/>
            <person name="Kim E."/>
            <person name="Zhao J.-S.Z."/>
            <person name="Manno D."/>
            <person name="Hawari J."/>
            <person name="Richardson P."/>
        </authorList>
    </citation>
    <scope>NUCLEOTIDE SEQUENCE [LARGE SCALE GENOMIC DNA]</scope>
    <source>
        <strain evidence="2">ATCC 700345 / ANG-SQ1</strain>
    </source>
</reference>
<dbReference type="KEGG" id="spl:Spea_2761"/>
<evidence type="ECO:0000313" key="2">
    <source>
        <dbReference type="Proteomes" id="UP000002608"/>
    </source>
</evidence>
<name>A8H694_SHEPA</name>
<protein>
    <submittedName>
        <fullName evidence="1">Transcriptional antiterminator, Rof</fullName>
    </submittedName>
</protein>
<dbReference type="SUPFAM" id="SSF101744">
    <property type="entry name" value="Rof/RNase P subunit-like"/>
    <property type="match status" value="1"/>
</dbReference>
<dbReference type="HOGENOM" id="CLU_176324_1_0_6"/>
<dbReference type="STRING" id="398579.Spea_2761"/>
<dbReference type="Gene3D" id="2.30.30.400">
    <property type="entry name" value="Rof-like"/>
    <property type="match status" value="1"/>
</dbReference>
<dbReference type="Pfam" id="PF07073">
    <property type="entry name" value="ROF"/>
    <property type="match status" value="1"/>
</dbReference>
<organism evidence="1 2">
    <name type="scientific">Shewanella pealeana (strain ATCC 700345 / ANG-SQ1)</name>
    <dbReference type="NCBI Taxonomy" id="398579"/>
    <lineage>
        <taxon>Bacteria</taxon>
        <taxon>Pseudomonadati</taxon>
        <taxon>Pseudomonadota</taxon>
        <taxon>Gammaproteobacteria</taxon>
        <taxon>Alteromonadales</taxon>
        <taxon>Shewanellaceae</taxon>
        <taxon>Shewanella</taxon>
    </lineage>
</organism>
<evidence type="ECO:0000313" key="1">
    <source>
        <dbReference type="EMBL" id="ABV88081.1"/>
    </source>
</evidence>
<sequence>MLSCSQHDYIELVCIFNYPIKLTMKNGDSISGKALDTCRNTQKQHCIKLVCKQQNCIKGSHSQSSPETQLSDEAEHRLIVLDDIASMQVCVDNPHLDRIELG</sequence>
<dbReference type="eggNOG" id="COG4568">
    <property type="taxonomic scope" value="Bacteria"/>
</dbReference>
<gene>
    <name evidence="1" type="ordered locus">Spea_2761</name>
</gene>
<dbReference type="RefSeq" id="WP_012155987.1">
    <property type="nucleotide sequence ID" value="NC_009901.1"/>
</dbReference>
<dbReference type="AlphaFoldDB" id="A8H694"/>
<keyword evidence="2" id="KW-1185">Reference proteome</keyword>
<dbReference type="InterPro" id="IPR038626">
    <property type="entry name" value="Rof-like_sf"/>
</dbReference>
<dbReference type="InterPro" id="IPR009778">
    <property type="entry name" value="ROF"/>
</dbReference>